<dbReference type="Pfam" id="PF00078">
    <property type="entry name" value="RVT_1"/>
    <property type="match status" value="1"/>
</dbReference>
<dbReference type="CDD" id="cd00303">
    <property type="entry name" value="retropepsin_like"/>
    <property type="match status" value="1"/>
</dbReference>
<dbReference type="GO" id="GO:0003676">
    <property type="term" value="F:nucleic acid binding"/>
    <property type="evidence" value="ECO:0007669"/>
    <property type="project" value="InterPro"/>
</dbReference>
<evidence type="ECO:0000313" key="6">
    <source>
        <dbReference type="EMBL" id="KAG9453148.1"/>
    </source>
</evidence>
<dbReference type="Gene3D" id="3.30.420.10">
    <property type="entry name" value="Ribonuclease H-like superfamily/Ribonuclease H"/>
    <property type="match status" value="1"/>
</dbReference>
<dbReference type="InterPro" id="IPR036397">
    <property type="entry name" value="RNaseH_sf"/>
</dbReference>
<reference evidence="6 7" key="1">
    <citation type="submission" date="2021-07" db="EMBL/GenBank/DDBJ databases">
        <title>The Aristolochia fimbriata genome: insights into angiosperm evolution, floral development and chemical biosynthesis.</title>
        <authorList>
            <person name="Jiao Y."/>
        </authorList>
    </citation>
    <scope>NUCLEOTIDE SEQUENCE [LARGE SCALE GENOMIC DNA]</scope>
    <source>
        <strain evidence="6">IBCAS-2021</strain>
        <tissue evidence="6">Leaf</tissue>
    </source>
</reference>
<protein>
    <recommendedName>
        <fullName evidence="8">RNase H type-1 domain-containing protein</fullName>
    </recommendedName>
</protein>
<evidence type="ECO:0008006" key="8">
    <source>
        <dbReference type="Google" id="ProtNLM"/>
    </source>
</evidence>
<keyword evidence="1" id="KW-0233">DNA recombination</keyword>
<name>A0AAV7EWR1_ARIFI</name>
<feature type="domain" description="Reverse transcriptase" evidence="3">
    <location>
        <begin position="574"/>
        <end position="703"/>
    </location>
</feature>
<dbReference type="FunFam" id="3.30.70.270:FF:000020">
    <property type="entry name" value="Transposon Tf2-6 polyprotein-like Protein"/>
    <property type="match status" value="1"/>
</dbReference>
<feature type="compositionally biased region" description="Basic residues" evidence="2">
    <location>
        <begin position="143"/>
        <end position="160"/>
    </location>
</feature>
<sequence length="1059" mass="120362">MLEQLLEKNMLQLPEAKRLEDVGKCSNPNYCKYHRLVGHPTEKCFVLKDRILELATQGCIILETDNNIASSNTIFVQSDPSPRKANPRTDKKIFILLTAGSRPATKDKEGWEVVTQKKKPLHETPVRIFIKRYATEEEEQKEKKKAQKKRGGKRYRRKSAPAKDVSITNAIRDDLDLPIRSRQALIKFVAAKDDWHVEVEQLRMRRHDKPKVGLSPSVIKEEQQVGPSQIKEAHSTSISFKEANMLLGERSHNRPLFVFGSIKDRWINRILLDSESAINILPNKTVKDVGLVANDLQASSLMIQGFNQERQRALGTIRLELQIGDMTSHVLFHVIDAHTYYNVLLGRPWLHNNKVVPSTLHQCFKYYQDGEEKTVFADECPFTESEASFADAKFYSKEKSTTSSKITPPKAVKDEQAKPNHKGQTEEPILRYVPQSRRKKAPEEELGEAPAVFEEGGQATIDQLKKGNLGTEEDPRPTFLSTSLSVTEEKEYVPLLSEYKDVFALSYTEMPGLDSTIAVHKLAVKIGVKPVKQTERRFRPELIPEIAKEVDKLFKANFIREVKYLSWIANIVPVKKKNGKIQVCVDFRDLNKACPKDDFLLPITELMVDATKRHEVLSFMEGSSGYKQIRMDPKDEEMTAFRTPKGIFCYKVMPFGLKNAGATYQIAMQRIFDDFQHKFVECYVDDLVVKTKARDDHIKDLRTKIDVIQQMPEPKNQSELKSLQGHLTYIRRFISNLAGRCQPFSCLMKKDTLFEWDESCRRAFQNIKGYLMNPPVLMAPAPGKPLLLYFAAQEKSLGALLAQNDNQGKERALYYLSLTMVGPELNYSPIEKMCLALIFAVQKLRHYLLAHSTNLISRADPLKYVMSRPMLSGRLAKWALFSEFEINFIPQKAVKGQGLANFLAGHPIPTKWEVSENLPAKEIFYIEVLPPWRMYFDGAARKNGAGAGVLFMSPNDDLMPYSFILSHCCTNNEDKYHAVILGLGMTIEMGLNRLEIFGDSALVIKQLIGDFEVRKEELVPYHKEAQRLLEKISDVTLGHVPRANNSQAEALAGIAASLA</sequence>
<proteinExistence type="predicted"/>
<dbReference type="InterPro" id="IPR002156">
    <property type="entry name" value="RNaseH_domain"/>
</dbReference>
<dbReference type="EMBL" id="JAINDJ010000003">
    <property type="protein sequence ID" value="KAG9453148.1"/>
    <property type="molecule type" value="Genomic_DNA"/>
</dbReference>
<evidence type="ECO:0000259" key="4">
    <source>
        <dbReference type="Pfam" id="PF13456"/>
    </source>
</evidence>
<dbReference type="CDD" id="cd01647">
    <property type="entry name" value="RT_LTR"/>
    <property type="match status" value="1"/>
</dbReference>
<dbReference type="SUPFAM" id="SSF53098">
    <property type="entry name" value="Ribonuclease H-like"/>
    <property type="match status" value="1"/>
</dbReference>
<feature type="region of interest" description="Disordered" evidence="2">
    <location>
        <begin position="139"/>
        <end position="162"/>
    </location>
</feature>
<dbReference type="AlphaFoldDB" id="A0AAV7EWR1"/>
<dbReference type="InterPro" id="IPR012337">
    <property type="entry name" value="RNaseH-like_sf"/>
</dbReference>
<dbReference type="Gene3D" id="3.10.10.10">
    <property type="entry name" value="HIV Type 1 Reverse Transcriptase, subunit A, domain 1"/>
    <property type="match status" value="1"/>
</dbReference>
<dbReference type="GO" id="GO:0006310">
    <property type="term" value="P:DNA recombination"/>
    <property type="evidence" value="ECO:0007669"/>
    <property type="project" value="UniProtKB-KW"/>
</dbReference>
<feature type="domain" description="RNase H type-1" evidence="4">
    <location>
        <begin position="936"/>
        <end position="1052"/>
    </location>
</feature>
<dbReference type="CDD" id="cd09279">
    <property type="entry name" value="RNase_HI_like"/>
    <property type="match status" value="1"/>
</dbReference>
<evidence type="ECO:0000259" key="3">
    <source>
        <dbReference type="Pfam" id="PF00078"/>
    </source>
</evidence>
<feature type="compositionally biased region" description="Basic and acidic residues" evidence="2">
    <location>
        <begin position="411"/>
        <end position="429"/>
    </location>
</feature>
<dbReference type="Pfam" id="PF13456">
    <property type="entry name" value="RVT_3"/>
    <property type="match status" value="1"/>
</dbReference>
<dbReference type="Gene3D" id="3.30.70.270">
    <property type="match status" value="1"/>
</dbReference>
<keyword evidence="7" id="KW-1185">Reference proteome</keyword>
<dbReference type="GO" id="GO:0004523">
    <property type="term" value="F:RNA-DNA hybrid ribonuclease activity"/>
    <property type="evidence" value="ECO:0007669"/>
    <property type="project" value="InterPro"/>
</dbReference>
<feature type="region of interest" description="Disordered" evidence="2">
    <location>
        <begin position="400"/>
        <end position="460"/>
    </location>
</feature>
<evidence type="ECO:0000256" key="2">
    <source>
        <dbReference type="SAM" id="MobiDB-lite"/>
    </source>
</evidence>
<evidence type="ECO:0000259" key="5">
    <source>
        <dbReference type="Pfam" id="PF17919"/>
    </source>
</evidence>
<dbReference type="SUPFAM" id="SSF56672">
    <property type="entry name" value="DNA/RNA polymerases"/>
    <property type="match status" value="1"/>
</dbReference>
<evidence type="ECO:0000256" key="1">
    <source>
        <dbReference type="ARBA" id="ARBA00023172"/>
    </source>
</evidence>
<evidence type="ECO:0000313" key="7">
    <source>
        <dbReference type="Proteomes" id="UP000825729"/>
    </source>
</evidence>
<organism evidence="6 7">
    <name type="scientific">Aristolochia fimbriata</name>
    <name type="common">White veined hardy Dutchman's pipe vine</name>
    <dbReference type="NCBI Taxonomy" id="158543"/>
    <lineage>
        <taxon>Eukaryota</taxon>
        <taxon>Viridiplantae</taxon>
        <taxon>Streptophyta</taxon>
        <taxon>Embryophyta</taxon>
        <taxon>Tracheophyta</taxon>
        <taxon>Spermatophyta</taxon>
        <taxon>Magnoliopsida</taxon>
        <taxon>Magnoliidae</taxon>
        <taxon>Piperales</taxon>
        <taxon>Aristolochiaceae</taxon>
        <taxon>Aristolochia</taxon>
    </lineage>
</organism>
<dbReference type="CDD" id="cd09274">
    <property type="entry name" value="RNase_HI_RT_Ty3"/>
    <property type="match status" value="1"/>
</dbReference>
<dbReference type="PANTHER" id="PTHR48475">
    <property type="entry name" value="RIBONUCLEASE H"/>
    <property type="match status" value="1"/>
</dbReference>
<dbReference type="InterPro" id="IPR021109">
    <property type="entry name" value="Peptidase_aspartic_dom_sf"/>
</dbReference>
<accession>A0AAV7EWR1</accession>
<comment type="caution">
    <text evidence="6">The sequence shown here is derived from an EMBL/GenBank/DDBJ whole genome shotgun (WGS) entry which is preliminary data.</text>
</comment>
<dbReference type="Pfam" id="PF17919">
    <property type="entry name" value="RT_RNaseH_2"/>
    <property type="match status" value="1"/>
</dbReference>
<dbReference type="PANTHER" id="PTHR48475:SF1">
    <property type="entry name" value="RNASE H TYPE-1 DOMAIN-CONTAINING PROTEIN"/>
    <property type="match status" value="1"/>
</dbReference>
<feature type="compositionally biased region" description="Low complexity" evidence="2">
    <location>
        <begin position="401"/>
        <end position="410"/>
    </location>
</feature>
<gene>
    <name evidence="6" type="ORF">H6P81_006052</name>
</gene>
<dbReference type="Proteomes" id="UP000825729">
    <property type="component" value="Unassembled WGS sequence"/>
</dbReference>
<dbReference type="SUPFAM" id="SSF50630">
    <property type="entry name" value="Acid proteases"/>
    <property type="match status" value="1"/>
</dbReference>
<dbReference type="InterPro" id="IPR043502">
    <property type="entry name" value="DNA/RNA_pol_sf"/>
</dbReference>
<dbReference type="InterPro" id="IPR000477">
    <property type="entry name" value="RT_dom"/>
</dbReference>
<dbReference type="InterPro" id="IPR043128">
    <property type="entry name" value="Rev_trsase/Diguanyl_cyclase"/>
</dbReference>
<dbReference type="Gene3D" id="2.40.70.10">
    <property type="entry name" value="Acid Proteases"/>
    <property type="match status" value="1"/>
</dbReference>
<feature type="domain" description="Reverse transcriptase/retrotransposon-derived protein RNase H-like" evidence="5">
    <location>
        <begin position="756"/>
        <end position="852"/>
    </location>
</feature>
<dbReference type="InterPro" id="IPR041577">
    <property type="entry name" value="RT_RNaseH_2"/>
</dbReference>